<keyword evidence="6" id="KW-1185">Reference proteome</keyword>
<evidence type="ECO:0000313" key="5">
    <source>
        <dbReference type="EMBL" id="CZR59011.1"/>
    </source>
</evidence>
<dbReference type="Proteomes" id="UP000184330">
    <property type="component" value="Unassembled WGS sequence"/>
</dbReference>
<evidence type="ECO:0000313" key="6">
    <source>
        <dbReference type="Proteomes" id="UP000184330"/>
    </source>
</evidence>
<reference evidence="5 6" key="1">
    <citation type="submission" date="2016-03" db="EMBL/GenBank/DDBJ databases">
        <authorList>
            <person name="Ploux O."/>
        </authorList>
    </citation>
    <scope>NUCLEOTIDE SEQUENCE [LARGE SCALE GENOMIC DNA]</scope>
    <source>
        <strain evidence="5 6">UAMH 11012</strain>
    </source>
</reference>
<dbReference type="PANTHER" id="PTHR11559">
    <property type="entry name" value="CARBOXYLESTERASE"/>
    <property type="match status" value="1"/>
</dbReference>
<gene>
    <name evidence="5" type="ORF">PAC_08903</name>
</gene>
<sequence length="598" mass="65767">MTARLKFSLVATLWSLVSFLHLAECVILRSSAPSATVKNGTYVGKYVAEWQQDQFLGIPFAIPPLGPLRFAWPRSVNSSFAGTRDATQYGYSCMQYGTNFSLSEDCLTLNVIRPSGTTSDDKLPVLVWIYGGGLYAGSSADPQYNVSGIAHVGQEIGKPVIVASINYRLGVWGFLQTPQILAEGSSNAGLLDQRLALRWIKENIAAFGGDPDRITIWGESAGAQSIALHLHSYDGRDDDLFHAAIMESGSQIGAFLQPLAYYTSPVENLTRTTNCWTASNRLACLRNLTQDELFKSQVSQTWNPIASTFMSDSFGHCNFLPLYCTKARLTNTQLDGDFLTAYPSTLSAEGKFIHIPLLTGANSDEGTSFGVSGLDNETAIFNNLLIYRNYAISPPTARKLLELYPNDPAHEPPYYITNATIFPSKGLQWRRDCAIAGDIVMISGRRKVCEEYTKGGMSVFSYRFDTPLWNGAATAGAQHFVNVVFSFRKSSAETASSLLLSSIPNTLPENISGALGPLPKYQNYTNLSHNIGKAYISFVNDQNPNTSRGNSTLPYWPKYDLDAPKNMVLNSNLTYVEDDTFRKEGIAFINTIDRELLA</sequence>
<proteinExistence type="inferred from homology"/>
<dbReference type="Gene3D" id="3.40.50.1820">
    <property type="entry name" value="alpha/beta hydrolase"/>
    <property type="match status" value="1"/>
</dbReference>
<dbReference type="InterPro" id="IPR019826">
    <property type="entry name" value="Carboxylesterase_B_AS"/>
</dbReference>
<dbReference type="InterPro" id="IPR050309">
    <property type="entry name" value="Type-B_Carboxylest/Lipase"/>
</dbReference>
<feature type="chain" id="PRO_5011832551" description="Carboxylic ester hydrolase" evidence="3">
    <location>
        <begin position="26"/>
        <end position="598"/>
    </location>
</feature>
<dbReference type="PROSITE" id="PS00941">
    <property type="entry name" value="CARBOXYLESTERASE_B_2"/>
    <property type="match status" value="1"/>
</dbReference>
<keyword evidence="2 3" id="KW-0378">Hydrolase</keyword>
<dbReference type="PROSITE" id="PS00122">
    <property type="entry name" value="CARBOXYLESTERASE_B_1"/>
    <property type="match status" value="1"/>
</dbReference>
<dbReference type="InterPro" id="IPR002018">
    <property type="entry name" value="CarbesteraseB"/>
</dbReference>
<feature type="signal peptide" evidence="3">
    <location>
        <begin position="1"/>
        <end position="25"/>
    </location>
</feature>
<dbReference type="EMBL" id="FJOG01000013">
    <property type="protein sequence ID" value="CZR59011.1"/>
    <property type="molecule type" value="Genomic_DNA"/>
</dbReference>
<evidence type="ECO:0000259" key="4">
    <source>
        <dbReference type="Pfam" id="PF00135"/>
    </source>
</evidence>
<dbReference type="AlphaFoldDB" id="A0A1L7X1V5"/>
<dbReference type="EC" id="3.1.1.-" evidence="3"/>
<dbReference type="InterPro" id="IPR029058">
    <property type="entry name" value="AB_hydrolase_fold"/>
</dbReference>
<evidence type="ECO:0000256" key="2">
    <source>
        <dbReference type="ARBA" id="ARBA00022801"/>
    </source>
</evidence>
<protein>
    <recommendedName>
        <fullName evidence="3">Carboxylic ester hydrolase</fullName>
        <ecNumber evidence="3">3.1.1.-</ecNumber>
    </recommendedName>
</protein>
<dbReference type="GO" id="GO:0016787">
    <property type="term" value="F:hydrolase activity"/>
    <property type="evidence" value="ECO:0007669"/>
    <property type="project" value="UniProtKB-KW"/>
</dbReference>
<dbReference type="InterPro" id="IPR019819">
    <property type="entry name" value="Carboxylesterase_B_CS"/>
</dbReference>
<organism evidence="5 6">
    <name type="scientific">Phialocephala subalpina</name>
    <dbReference type="NCBI Taxonomy" id="576137"/>
    <lineage>
        <taxon>Eukaryota</taxon>
        <taxon>Fungi</taxon>
        <taxon>Dikarya</taxon>
        <taxon>Ascomycota</taxon>
        <taxon>Pezizomycotina</taxon>
        <taxon>Leotiomycetes</taxon>
        <taxon>Helotiales</taxon>
        <taxon>Mollisiaceae</taxon>
        <taxon>Phialocephala</taxon>
        <taxon>Phialocephala fortinii species complex</taxon>
    </lineage>
</organism>
<feature type="domain" description="Carboxylesterase type B" evidence="4">
    <location>
        <begin position="33"/>
        <end position="576"/>
    </location>
</feature>
<name>A0A1L7X1V5_9HELO</name>
<evidence type="ECO:0000256" key="1">
    <source>
        <dbReference type="ARBA" id="ARBA00005964"/>
    </source>
</evidence>
<dbReference type="OrthoDB" id="408631at2759"/>
<accession>A0A1L7X1V5</accession>
<comment type="similarity">
    <text evidence="1 3">Belongs to the type-B carboxylesterase/lipase family.</text>
</comment>
<dbReference type="SUPFAM" id="SSF53474">
    <property type="entry name" value="alpha/beta-Hydrolases"/>
    <property type="match status" value="1"/>
</dbReference>
<dbReference type="STRING" id="576137.A0A1L7X1V5"/>
<keyword evidence="3" id="KW-0732">Signal</keyword>
<evidence type="ECO:0000256" key="3">
    <source>
        <dbReference type="RuleBase" id="RU361235"/>
    </source>
</evidence>
<dbReference type="Pfam" id="PF00135">
    <property type="entry name" value="COesterase"/>
    <property type="match status" value="1"/>
</dbReference>